<dbReference type="PANTHER" id="PTHR12589:SF8">
    <property type="entry name" value="6-CARBOXY-5,6,7,8-TETRAHYDROPTERIN SYNTHASE"/>
    <property type="match status" value="1"/>
</dbReference>
<evidence type="ECO:0000313" key="8">
    <source>
        <dbReference type="Proteomes" id="UP000003195"/>
    </source>
</evidence>
<comment type="caution">
    <text evidence="7">The sequence shown here is derived from an EMBL/GenBank/DDBJ whole genome shotgun (WGS) entry which is preliminary data.</text>
</comment>
<gene>
    <name evidence="7" type="ORF">HMPREF9429_01078</name>
</gene>
<dbReference type="Pfam" id="PF01242">
    <property type="entry name" value="PTPS"/>
    <property type="match status" value="1"/>
</dbReference>
<dbReference type="SUPFAM" id="SSF55620">
    <property type="entry name" value="Tetrahydrobiopterin biosynthesis enzymes-like"/>
    <property type="match status" value="1"/>
</dbReference>
<reference evidence="7 8" key="1">
    <citation type="submission" date="2010-08" db="EMBL/GenBank/DDBJ databases">
        <authorList>
            <person name="Weinstock G."/>
            <person name="Sodergren E."/>
            <person name="Clifton S."/>
            <person name="Fulton L."/>
            <person name="Fulton B."/>
            <person name="Courtney L."/>
            <person name="Fronick C."/>
            <person name="Harrison M."/>
            <person name="Strong C."/>
            <person name="Farmer C."/>
            <person name="Delahaunty K."/>
            <person name="Markovic C."/>
            <person name="Hall O."/>
            <person name="Minx P."/>
            <person name="Tomlinson C."/>
            <person name="Mitreva M."/>
            <person name="Hou S."/>
            <person name="Chen J."/>
            <person name="Wollam A."/>
            <person name="Pepin K.H."/>
            <person name="Johnson M."/>
            <person name="Bhonagiri V."/>
            <person name="Zhang X."/>
            <person name="Suruliraj S."/>
            <person name="Warren W."/>
            <person name="Chinwalla A."/>
            <person name="Mardis E.R."/>
            <person name="Wilson R.K."/>
        </authorList>
    </citation>
    <scope>NUCLEOTIDE SEQUENCE [LARGE SCALE GENOMIC DNA]</scope>
    <source>
        <strain evidence="7 8">F0359</strain>
    </source>
</reference>
<dbReference type="PANTHER" id="PTHR12589">
    <property type="entry name" value="PYRUVOYL TETRAHYDROBIOPTERIN SYNTHASE"/>
    <property type="match status" value="1"/>
</dbReference>
<dbReference type="EC" id="4.1.2.50" evidence="3"/>
<evidence type="ECO:0000313" key="7">
    <source>
        <dbReference type="EMBL" id="EFQ03895.1"/>
    </source>
</evidence>
<proteinExistence type="inferred from homology"/>
<keyword evidence="8" id="KW-1185">Reference proteome</keyword>
<evidence type="ECO:0000256" key="3">
    <source>
        <dbReference type="ARBA" id="ARBA00012982"/>
    </source>
</evidence>
<dbReference type="InterPro" id="IPR007115">
    <property type="entry name" value="6-PTP_synth/QueD"/>
</dbReference>
<dbReference type="UniPathway" id="UPA00391"/>
<dbReference type="Gene3D" id="3.30.479.10">
    <property type="entry name" value="6-pyruvoyl tetrahydropterin synthase/QueD"/>
    <property type="match status" value="1"/>
</dbReference>
<dbReference type="GO" id="GO:0070497">
    <property type="term" value="F:6-carboxytetrahydropterin synthase activity"/>
    <property type="evidence" value="ECO:0007669"/>
    <property type="project" value="UniProtKB-EC"/>
</dbReference>
<comment type="similarity">
    <text evidence="2">Belongs to the PTPS family. QueD subfamily.</text>
</comment>
<dbReference type="AlphaFoldDB" id="E2ZCX4"/>
<evidence type="ECO:0000256" key="4">
    <source>
        <dbReference type="ARBA" id="ARBA00018141"/>
    </source>
</evidence>
<comment type="pathway">
    <text evidence="1">Purine metabolism; 7-cyano-7-deazaguanine biosynthesis.</text>
</comment>
<dbReference type="OrthoDB" id="9804698at2"/>
<sequence length="139" mass="16183">MYYISSEATFDGAHFLKNYEGKCHNLHGHRWLVRAHAKAEALKETRQEKGMLTDFGNLKKSLKEACDFFDHALIYEKGSLKDTTLACLEEENFLLREVSFRPTAENLSKYFYDLLKNDCPELCRVEVYETPTNKAAYEE</sequence>
<evidence type="ECO:0000256" key="1">
    <source>
        <dbReference type="ARBA" id="ARBA00005061"/>
    </source>
</evidence>
<dbReference type="HOGENOM" id="CLU_111016_1_1_9"/>
<dbReference type="eggNOG" id="COG0720">
    <property type="taxonomic scope" value="Bacteria"/>
</dbReference>
<name>E2ZCX4_9FIRM</name>
<comment type="catalytic activity">
    <reaction evidence="6">
        <text>7,8-dihydroneopterin 3'-triphosphate + H2O = 6-carboxy-5,6,7,8-tetrahydropterin + triphosphate + acetaldehyde + 2 H(+)</text>
        <dbReference type="Rhea" id="RHEA:27966"/>
        <dbReference type="ChEBI" id="CHEBI:15343"/>
        <dbReference type="ChEBI" id="CHEBI:15377"/>
        <dbReference type="ChEBI" id="CHEBI:15378"/>
        <dbReference type="ChEBI" id="CHEBI:18036"/>
        <dbReference type="ChEBI" id="CHEBI:58462"/>
        <dbReference type="ChEBI" id="CHEBI:61032"/>
        <dbReference type="EC" id="4.1.2.50"/>
    </reaction>
</comment>
<evidence type="ECO:0000256" key="2">
    <source>
        <dbReference type="ARBA" id="ARBA00008900"/>
    </source>
</evidence>
<dbReference type="EMBL" id="AECS01000037">
    <property type="protein sequence ID" value="EFQ03895.1"/>
    <property type="molecule type" value="Genomic_DNA"/>
</dbReference>
<dbReference type="STRING" id="706434.HMPREF9429_01078"/>
<dbReference type="RefSeq" id="WP_006942183.1">
    <property type="nucleotide sequence ID" value="NZ_GL538208.1"/>
</dbReference>
<dbReference type="InterPro" id="IPR038418">
    <property type="entry name" value="6-PTP_synth/QueD_sf"/>
</dbReference>
<organism evidence="7 8">
    <name type="scientific">Megasphaera micronuciformis F0359</name>
    <dbReference type="NCBI Taxonomy" id="706434"/>
    <lineage>
        <taxon>Bacteria</taxon>
        <taxon>Bacillati</taxon>
        <taxon>Bacillota</taxon>
        <taxon>Negativicutes</taxon>
        <taxon>Veillonellales</taxon>
        <taxon>Veillonellaceae</taxon>
        <taxon>Megasphaera</taxon>
    </lineage>
</organism>
<evidence type="ECO:0000256" key="5">
    <source>
        <dbReference type="ARBA" id="ARBA00031449"/>
    </source>
</evidence>
<accession>E2ZCX4</accession>
<protein>
    <recommendedName>
        <fullName evidence="4">6-carboxy-5,6,7,8-tetrahydropterin synthase</fullName>
        <ecNumber evidence="3">4.1.2.50</ecNumber>
    </recommendedName>
    <alternativeName>
        <fullName evidence="5">Queuosine biosynthesis protein QueD</fullName>
    </alternativeName>
</protein>
<dbReference type="Proteomes" id="UP000003195">
    <property type="component" value="Unassembled WGS sequence"/>
</dbReference>
<evidence type="ECO:0000256" key="6">
    <source>
        <dbReference type="ARBA" id="ARBA00048807"/>
    </source>
</evidence>